<name>A0ABW5PGZ3_9BACL</name>
<accession>A0ABW5PGZ3</accession>
<evidence type="ECO:0000313" key="8">
    <source>
        <dbReference type="Proteomes" id="UP001597541"/>
    </source>
</evidence>
<reference evidence="8" key="1">
    <citation type="journal article" date="2019" name="Int. J. Syst. Evol. Microbiol.">
        <title>The Global Catalogue of Microorganisms (GCM) 10K type strain sequencing project: providing services to taxonomists for standard genome sequencing and annotation.</title>
        <authorList>
            <consortium name="The Broad Institute Genomics Platform"/>
            <consortium name="The Broad Institute Genome Sequencing Center for Infectious Disease"/>
            <person name="Wu L."/>
            <person name="Ma J."/>
        </authorList>
    </citation>
    <scope>NUCLEOTIDE SEQUENCE [LARGE SCALE GENOMIC DNA]</scope>
    <source>
        <strain evidence="8">KCTC 3950</strain>
    </source>
</reference>
<protein>
    <submittedName>
        <fullName evidence="7">TetR/AcrR family transcriptional regulator</fullName>
    </submittedName>
</protein>
<gene>
    <name evidence="7" type="ORF">ACFSUF_15265</name>
</gene>
<keyword evidence="3" id="KW-0804">Transcription</keyword>
<evidence type="ECO:0000256" key="1">
    <source>
        <dbReference type="ARBA" id="ARBA00023015"/>
    </source>
</evidence>
<dbReference type="InterPro" id="IPR009057">
    <property type="entry name" value="Homeodomain-like_sf"/>
</dbReference>
<dbReference type="Proteomes" id="UP001597541">
    <property type="component" value="Unassembled WGS sequence"/>
</dbReference>
<dbReference type="SUPFAM" id="SSF46689">
    <property type="entry name" value="Homeodomain-like"/>
    <property type="match status" value="1"/>
</dbReference>
<keyword evidence="1" id="KW-0805">Transcription regulation</keyword>
<feature type="DNA-binding region" description="H-T-H motif" evidence="4">
    <location>
        <begin position="43"/>
        <end position="62"/>
    </location>
</feature>
<organism evidence="7 8">
    <name type="scientific">Paenibacillus gansuensis</name>
    <dbReference type="NCBI Taxonomy" id="306542"/>
    <lineage>
        <taxon>Bacteria</taxon>
        <taxon>Bacillati</taxon>
        <taxon>Bacillota</taxon>
        <taxon>Bacilli</taxon>
        <taxon>Bacillales</taxon>
        <taxon>Paenibacillaceae</taxon>
        <taxon>Paenibacillus</taxon>
    </lineage>
</organism>
<dbReference type="Pfam" id="PF00440">
    <property type="entry name" value="TetR_N"/>
    <property type="match status" value="1"/>
</dbReference>
<keyword evidence="8" id="KW-1185">Reference proteome</keyword>
<feature type="region of interest" description="Disordered" evidence="5">
    <location>
        <begin position="1"/>
        <end position="22"/>
    </location>
</feature>
<dbReference type="Gene3D" id="1.10.10.60">
    <property type="entry name" value="Homeodomain-like"/>
    <property type="match status" value="1"/>
</dbReference>
<keyword evidence="2 4" id="KW-0238">DNA-binding</keyword>
<dbReference type="InterPro" id="IPR023772">
    <property type="entry name" value="DNA-bd_HTH_TetR-type_CS"/>
</dbReference>
<dbReference type="RefSeq" id="WP_377603919.1">
    <property type="nucleotide sequence ID" value="NZ_JBHUME010000009.1"/>
</dbReference>
<dbReference type="PANTHER" id="PTHR30055:SF234">
    <property type="entry name" value="HTH-TYPE TRANSCRIPTIONAL REGULATOR BETI"/>
    <property type="match status" value="1"/>
</dbReference>
<feature type="compositionally biased region" description="Basic residues" evidence="5">
    <location>
        <begin position="1"/>
        <end position="12"/>
    </location>
</feature>
<dbReference type="InterPro" id="IPR001647">
    <property type="entry name" value="HTH_TetR"/>
</dbReference>
<feature type="domain" description="HTH tetR-type" evidence="6">
    <location>
        <begin position="20"/>
        <end position="80"/>
    </location>
</feature>
<dbReference type="Gene3D" id="1.10.357.10">
    <property type="entry name" value="Tetracycline Repressor, domain 2"/>
    <property type="match status" value="1"/>
</dbReference>
<dbReference type="PRINTS" id="PR00455">
    <property type="entry name" value="HTHTETR"/>
</dbReference>
<evidence type="ECO:0000313" key="7">
    <source>
        <dbReference type="EMBL" id="MFD2613774.1"/>
    </source>
</evidence>
<dbReference type="PANTHER" id="PTHR30055">
    <property type="entry name" value="HTH-TYPE TRANSCRIPTIONAL REGULATOR RUTR"/>
    <property type="match status" value="1"/>
</dbReference>
<evidence type="ECO:0000256" key="5">
    <source>
        <dbReference type="SAM" id="MobiDB-lite"/>
    </source>
</evidence>
<dbReference type="InterPro" id="IPR050109">
    <property type="entry name" value="HTH-type_TetR-like_transc_reg"/>
</dbReference>
<dbReference type="EMBL" id="JBHUME010000009">
    <property type="protein sequence ID" value="MFD2613774.1"/>
    <property type="molecule type" value="Genomic_DNA"/>
</dbReference>
<evidence type="ECO:0000259" key="6">
    <source>
        <dbReference type="PROSITE" id="PS50977"/>
    </source>
</evidence>
<evidence type="ECO:0000256" key="2">
    <source>
        <dbReference type="ARBA" id="ARBA00023125"/>
    </source>
</evidence>
<proteinExistence type="predicted"/>
<comment type="caution">
    <text evidence="7">The sequence shown here is derived from an EMBL/GenBank/DDBJ whole genome shotgun (WGS) entry which is preliminary data.</text>
</comment>
<evidence type="ECO:0000256" key="3">
    <source>
        <dbReference type="ARBA" id="ARBA00023163"/>
    </source>
</evidence>
<sequence length="207" mass="23414">MNHPPKRSPGRPRKTETDNQQTESNILREASAAFMQHGYEKVSLVQIAQQCKVTKATLYYYFDNKATLFTQSVVRMFHNVVGHVGRHLNMDIPLKERLLAMAKVQMGNRFGEFETLMKEASSHLTQEQIQEIRAAEKAIHTLMTNTFQGEMDRGTLKSEQHPMVLSLAFASLVMMGSREMLLELYHGDLNKAAEAVVELFWTGAAAA</sequence>
<dbReference type="PROSITE" id="PS50977">
    <property type="entry name" value="HTH_TETR_2"/>
    <property type="match status" value="1"/>
</dbReference>
<dbReference type="PROSITE" id="PS01081">
    <property type="entry name" value="HTH_TETR_1"/>
    <property type="match status" value="1"/>
</dbReference>
<evidence type="ECO:0000256" key="4">
    <source>
        <dbReference type="PROSITE-ProRule" id="PRU00335"/>
    </source>
</evidence>